<proteinExistence type="predicted"/>
<dbReference type="Proteomes" id="UP000266922">
    <property type="component" value="Unassembled WGS sequence"/>
</dbReference>
<comment type="caution">
    <text evidence="1">The sequence shown here is derived from an EMBL/GenBank/DDBJ whole genome shotgun (WGS) entry which is preliminary data.</text>
</comment>
<dbReference type="AlphaFoldDB" id="A0A3L7D8P0"/>
<gene>
    <name evidence="1" type="ORF">D9548_13475</name>
</gene>
<organism evidence="1 2">
    <name type="scientific">Geobacillus stearothermophilus</name>
    <name type="common">Bacillus stearothermophilus</name>
    <dbReference type="NCBI Taxonomy" id="1422"/>
    <lineage>
        <taxon>Bacteria</taxon>
        <taxon>Bacillati</taxon>
        <taxon>Bacillota</taxon>
        <taxon>Bacilli</taxon>
        <taxon>Bacillales</taxon>
        <taxon>Anoxybacillaceae</taxon>
        <taxon>Geobacillus</taxon>
    </lineage>
</organism>
<accession>A0A3L7D8P0</accession>
<evidence type="ECO:0000313" key="1">
    <source>
        <dbReference type="EMBL" id="RLQ13116.1"/>
    </source>
</evidence>
<dbReference type="EMBL" id="RCTJ01000069">
    <property type="protein sequence ID" value="RLQ13116.1"/>
    <property type="molecule type" value="Genomic_DNA"/>
</dbReference>
<sequence length="122" mass="14139">MAKFARWNLRSNRLRIDGLHNQEVVDGEFPPLSIDDTHVACRSQRDGCQALPADRLPTNLSRIHPEGETGNSHFCKWERFMKVNVELDPAYKEIRQTNMGKLHPTEEEQREMEIGPNRCAVR</sequence>
<name>A0A3L7D8P0_GEOSE</name>
<reference evidence="1 2" key="1">
    <citation type="submission" date="2018-10" db="EMBL/GenBank/DDBJ databases">
        <title>Geobacillus stearothermophilus in processing lines of powdered infant formula.</title>
        <authorList>
            <person name="Rhee M.S."/>
            <person name="Choi I.-G."/>
            <person name="Cho T.J."/>
            <person name="Park B."/>
        </authorList>
    </citation>
    <scope>NUCLEOTIDE SEQUENCE [LARGE SCALE GENOMIC DNA]</scope>
    <source>
        <strain evidence="1 2">FHS-PPGT130</strain>
    </source>
</reference>
<evidence type="ECO:0000313" key="2">
    <source>
        <dbReference type="Proteomes" id="UP000266922"/>
    </source>
</evidence>
<protein>
    <submittedName>
        <fullName evidence="1">Uncharacterized protein</fullName>
    </submittedName>
</protein>